<dbReference type="EMBL" id="CADEPI010000286">
    <property type="protein sequence ID" value="CAB3382842.1"/>
    <property type="molecule type" value="Genomic_DNA"/>
</dbReference>
<keyword evidence="2" id="KW-1185">Reference proteome</keyword>
<dbReference type="Proteomes" id="UP000494165">
    <property type="component" value="Unassembled WGS sequence"/>
</dbReference>
<evidence type="ECO:0000313" key="1">
    <source>
        <dbReference type="EMBL" id="CAB3382842.1"/>
    </source>
</evidence>
<sequence length="201" mass="22219">MPIFQSQHNKTFFCPHQVSFQRLEDRPLAFTEQQKLHSSWNGVATSGGKRRSEIIEQQLMAKLQKLSRAGAGWRPRQRHQRLSKVSAELDLRAYCLYREKHTRGPEAVVGQRFGANGIAANNRPGEAFLDSRSTPPLGLGCRRLLGKPVRANRLATYGPTKPFPPRLECGVVASVEVINSFLAAPSAGDARPCLDACSTTP</sequence>
<evidence type="ECO:0000313" key="2">
    <source>
        <dbReference type="Proteomes" id="UP000494165"/>
    </source>
</evidence>
<comment type="caution">
    <text evidence="1">The sequence shown here is derived from an EMBL/GenBank/DDBJ whole genome shotgun (WGS) entry which is preliminary data.</text>
</comment>
<accession>A0A8S1DGS8</accession>
<proteinExistence type="predicted"/>
<organism evidence="1 2">
    <name type="scientific">Cloeon dipterum</name>
    <dbReference type="NCBI Taxonomy" id="197152"/>
    <lineage>
        <taxon>Eukaryota</taxon>
        <taxon>Metazoa</taxon>
        <taxon>Ecdysozoa</taxon>
        <taxon>Arthropoda</taxon>
        <taxon>Hexapoda</taxon>
        <taxon>Insecta</taxon>
        <taxon>Pterygota</taxon>
        <taxon>Palaeoptera</taxon>
        <taxon>Ephemeroptera</taxon>
        <taxon>Pisciforma</taxon>
        <taxon>Baetidae</taxon>
        <taxon>Cloeon</taxon>
    </lineage>
</organism>
<reference evidence="1 2" key="1">
    <citation type="submission" date="2020-04" db="EMBL/GenBank/DDBJ databases">
        <authorList>
            <person name="Alioto T."/>
            <person name="Alioto T."/>
            <person name="Gomez Garrido J."/>
        </authorList>
    </citation>
    <scope>NUCLEOTIDE SEQUENCE [LARGE SCALE GENOMIC DNA]</scope>
</reference>
<protein>
    <submittedName>
        <fullName evidence="1">Uncharacterized protein</fullName>
    </submittedName>
</protein>
<name>A0A8S1DGS8_9INSE</name>
<gene>
    <name evidence="1" type="ORF">CLODIP_2_CD07605</name>
</gene>
<dbReference type="AlphaFoldDB" id="A0A8S1DGS8"/>